<evidence type="ECO:0000313" key="6">
    <source>
        <dbReference type="Proteomes" id="UP001208570"/>
    </source>
</evidence>
<dbReference type="GO" id="GO:0005929">
    <property type="term" value="C:cilium"/>
    <property type="evidence" value="ECO:0007669"/>
    <property type="project" value="TreeGrafter"/>
</dbReference>
<evidence type="ECO:0000313" key="5">
    <source>
        <dbReference type="EMBL" id="KAK2164023.1"/>
    </source>
</evidence>
<dbReference type="PANTHER" id="PTHR23116">
    <property type="entry name" value="PDZ DOMAIN CONTAINING WHIRLIN AND HARMONIN-RELATED"/>
    <property type="match status" value="1"/>
</dbReference>
<name>A0AAD9K4L9_9ANNE</name>
<evidence type="ECO:0000256" key="3">
    <source>
        <dbReference type="ARBA" id="ARBA00023273"/>
    </source>
</evidence>
<keyword evidence="2" id="KW-0677">Repeat</keyword>
<dbReference type="Proteomes" id="UP001208570">
    <property type="component" value="Unassembled WGS sequence"/>
</dbReference>
<dbReference type="InterPro" id="IPR051844">
    <property type="entry name" value="USH2_Complex_Protein"/>
</dbReference>
<dbReference type="PANTHER" id="PTHR23116:SF36">
    <property type="entry name" value="HARMONIN"/>
    <property type="match status" value="1"/>
</dbReference>
<dbReference type="EMBL" id="JAODUP010000070">
    <property type="protein sequence ID" value="KAK2164023.1"/>
    <property type="molecule type" value="Genomic_DNA"/>
</dbReference>
<dbReference type="GO" id="GO:0005886">
    <property type="term" value="C:plasma membrane"/>
    <property type="evidence" value="ECO:0007669"/>
    <property type="project" value="TreeGrafter"/>
</dbReference>
<dbReference type="Gene3D" id="2.30.42.10">
    <property type="match status" value="1"/>
</dbReference>
<gene>
    <name evidence="5" type="ORF">LSH36_70g05050</name>
</gene>
<reference evidence="5" key="1">
    <citation type="journal article" date="2023" name="Mol. Biol. Evol.">
        <title>Third-Generation Sequencing Reveals the Adaptive Role of the Epigenome in Three Deep-Sea Polychaetes.</title>
        <authorList>
            <person name="Perez M."/>
            <person name="Aroh O."/>
            <person name="Sun Y."/>
            <person name="Lan Y."/>
            <person name="Juniper S.K."/>
            <person name="Young C.R."/>
            <person name="Angers B."/>
            <person name="Qian P.Y."/>
        </authorList>
    </citation>
    <scope>NUCLEOTIDE SEQUENCE</scope>
    <source>
        <strain evidence="5">P08H-3</strain>
    </source>
</reference>
<dbReference type="GO" id="GO:0002142">
    <property type="term" value="C:stereocilia ankle link complex"/>
    <property type="evidence" value="ECO:0007669"/>
    <property type="project" value="TreeGrafter"/>
</dbReference>
<dbReference type="InterPro" id="IPR001478">
    <property type="entry name" value="PDZ"/>
</dbReference>
<comment type="caution">
    <text evidence="5">The sequence shown here is derived from an EMBL/GenBank/DDBJ whole genome shotgun (WGS) entry which is preliminary data.</text>
</comment>
<dbReference type="Pfam" id="PF00595">
    <property type="entry name" value="PDZ"/>
    <property type="match status" value="1"/>
</dbReference>
<dbReference type="PROSITE" id="PS50106">
    <property type="entry name" value="PDZ"/>
    <property type="match status" value="1"/>
</dbReference>
<comment type="subcellular location">
    <subcellularLocation>
        <location evidence="1">Cell projection</location>
    </subcellularLocation>
</comment>
<dbReference type="SMART" id="SM00228">
    <property type="entry name" value="PDZ"/>
    <property type="match status" value="1"/>
</dbReference>
<dbReference type="AlphaFoldDB" id="A0AAD9K4L9"/>
<evidence type="ECO:0000256" key="1">
    <source>
        <dbReference type="ARBA" id="ARBA00004316"/>
    </source>
</evidence>
<dbReference type="SUPFAM" id="SSF50156">
    <property type="entry name" value="PDZ domain-like"/>
    <property type="match status" value="1"/>
</dbReference>
<dbReference type="InterPro" id="IPR036034">
    <property type="entry name" value="PDZ_sf"/>
</dbReference>
<protein>
    <recommendedName>
        <fullName evidence="4">PDZ domain-containing protein</fullName>
    </recommendedName>
</protein>
<organism evidence="5 6">
    <name type="scientific">Paralvinella palmiformis</name>
    <dbReference type="NCBI Taxonomy" id="53620"/>
    <lineage>
        <taxon>Eukaryota</taxon>
        <taxon>Metazoa</taxon>
        <taxon>Spiralia</taxon>
        <taxon>Lophotrochozoa</taxon>
        <taxon>Annelida</taxon>
        <taxon>Polychaeta</taxon>
        <taxon>Sedentaria</taxon>
        <taxon>Canalipalpata</taxon>
        <taxon>Terebellida</taxon>
        <taxon>Terebelliformia</taxon>
        <taxon>Alvinellidae</taxon>
        <taxon>Paralvinella</taxon>
    </lineage>
</organism>
<accession>A0AAD9K4L9</accession>
<evidence type="ECO:0000256" key="2">
    <source>
        <dbReference type="ARBA" id="ARBA00022737"/>
    </source>
</evidence>
<proteinExistence type="predicted"/>
<evidence type="ECO:0000259" key="4">
    <source>
        <dbReference type="PROSITE" id="PS50106"/>
    </source>
</evidence>
<sequence>MGFSICSGPPHQSGIFIQSLRQGGLAEEAGLEIGDQIVKVNDVSLDHVTHSEVITSYVTGLSNTPPSVSECVCVCVCVCV</sequence>
<keyword evidence="3" id="KW-0966">Cell projection</keyword>
<dbReference type="GO" id="GO:0032426">
    <property type="term" value="C:stereocilium tip"/>
    <property type="evidence" value="ECO:0007669"/>
    <property type="project" value="TreeGrafter"/>
</dbReference>
<keyword evidence="6" id="KW-1185">Reference proteome</keyword>
<feature type="domain" description="PDZ" evidence="4">
    <location>
        <begin position="1"/>
        <end position="54"/>
    </location>
</feature>